<evidence type="ECO:0000313" key="7">
    <source>
        <dbReference type="EMBL" id="SMP73974.1"/>
    </source>
</evidence>
<accession>A0ABY1QKV1</accession>
<dbReference type="Proteomes" id="UP001158067">
    <property type="component" value="Unassembled WGS sequence"/>
</dbReference>
<gene>
    <name evidence="7" type="ORF">SAMN06265222_11752</name>
</gene>
<evidence type="ECO:0000256" key="2">
    <source>
        <dbReference type="ARBA" id="ARBA00022723"/>
    </source>
</evidence>
<dbReference type="Gene3D" id="3.40.720.10">
    <property type="entry name" value="Alkaline Phosphatase, subunit A"/>
    <property type="match status" value="1"/>
</dbReference>
<protein>
    <submittedName>
        <fullName evidence="7">Arylsulfatase A</fullName>
    </submittedName>
</protein>
<comment type="similarity">
    <text evidence="1">Belongs to the sulfatase family.</text>
</comment>
<dbReference type="InterPro" id="IPR050738">
    <property type="entry name" value="Sulfatase"/>
</dbReference>
<organism evidence="7 8">
    <name type="scientific">Neorhodopirellula lusitana</name>
    <dbReference type="NCBI Taxonomy" id="445327"/>
    <lineage>
        <taxon>Bacteria</taxon>
        <taxon>Pseudomonadati</taxon>
        <taxon>Planctomycetota</taxon>
        <taxon>Planctomycetia</taxon>
        <taxon>Pirellulales</taxon>
        <taxon>Pirellulaceae</taxon>
        <taxon>Neorhodopirellula</taxon>
    </lineage>
</organism>
<dbReference type="CDD" id="cd16143">
    <property type="entry name" value="ARS_like"/>
    <property type="match status" value="1"/>
</dbReference>
<dbReference type="EMBL" id="FXUG01000017">
    <property type="protein sequence ID" value="SMP73974.1"/>
    <property type="molecule type" value="Genomic_DNA"/>
</dbReference>
<keyword evidence="4" id="KW-0106">Calcium</keyword>
<evidence type="ECO:0000259" key="6">
    <source>
        <dbReference type="Pfam" id="PF00884"/>
    </source>
</evidence>
<dbReference type="PROSITE" id="PS00523">
    <property type="entry name" value="SULFATASE_1"/>
    <property type="match status" value="1"/>
</dbReference>
<evidence type="ECO:0000256" key="4">
    <source>
        <dbReference type="ARBA" id="ARBA00022837"/>
    </source>
</evidence>
<evidence type="ECO:0000313" key="8">
    <source>
        <dbReference type="Proteomes" id="UP001158067"/>
    </source>
</evidence>
<dbReference type="RefSeq" id="WP_283434832.1">
    <property type="nucleotide sequence ID" value="NZ_FXUG01000017.1"/>
</dbReference>
<dbReference type="SUPFAM" id="SSF53649">
    <property type="entry name" value="Alkaline phosphatase-like"/>
    <property type="match status" value="1"/>
</dbReference>
<comment type="caution">
    <text evidence="7">The sequence shown here is derived from an EMBL/GenBank/DDBJ whole genome shotgun (WGS) entry which is preliminary data.</text>
</comment>
<reference evidence="7 8" key="1">
    <citation type="submission" date="2017-05" db="EMBL/GenBank/DDBJ databases">
        <authorList>
            <person name="Varghese N."/>
            <person name="Submissions S."/>
        </authorList>
    </citation>
    <scope>NUCLEOTIDE SEQUENCE [LARGE SCALE GENOMIC DNA]</scope>
    <source>
        <strain evidence="7 8">DSM 25457</strain>
    </source>
</reference>
<proteinExistence type="inferred from homology"/>
<feature type="chain" id="PRO_5047428642" evidence="5">
    <location>
        <begin position="28"/>
        <end position="521"/>
    </location>
</feature>
<keyword evidence="5" id="KW-0732">Signal</keyword>
<feature type="domain" description="Sulfatase N-terminal" evidence="6">
    <location>
        <begin position="40"/>
        <end position="400"/>
    </location>
</feature>
<dbReference type="InterPro" id="IPR024607">
    <property type="entry name" value="Sulfatase_CS"/>
</dbReference>
<keyword evidence="8" id="KW-1185">Reference proteome</keyword>
<keyword evidence="3" id="KW-0378">Hydrolase</keyword>
<evidence type="ECO:0000256" key="1">
    <source>
        <dbReference type="ARBA" id="ARBA00008779"/>
    </source>
</evidence>
<sequence length="521" mass="58018">MMRISIPALLCLCTFGCLSAFGNAAFAAPAESASSRQSPPNILVIYADDLGFGDLGCYNAKSKIPTPHLDRLAAQGMRFTDGHSSSGICTPSRYALLTGRHHWRDFHGIVQAFGESVFQPERVTMPEMLRDSGYQTAAIGKWHLGWDWNAIKKPGAKPIQSGKRPEWGPEAFDWSKSIPDGPLAHGFDHYFGDTVINFPPYCWIQDDRVVEPPTERMDTSKWKAIKEGRWECRPGPMAAGWDPYQNIPTTTQRGVDYIKSQAKSDQPFFLYFAFPSPHAPIVPNDEFDGKSQAGPYGDFVVETDASCGRLLKALEESGQADNTLVVFTADNGPEKYAYERDIQTGHWSSYPLRGLKRDMYEGGHHVPYIVKWPGTVEAGTVCDALVSQIDLMATFASIVGSTLPDSAAEDSHNIVPLLQGSPDAVRSTHIHNTSKDRYAIRHGDWLLIDGKNGYVSGRNKDWETRHEYPADDEQAVELYNLKTDLGQRHNKASENPERVADLKKRLQKIREQGYSAPRLAN</sequence>
<evidence type="ECO:0000256" key="5">
    <source>
        <dbReference type="SAM" id="SignalP"/>
    </source>
</evidence>
<evidence type="ECO:0000256" key="3">
    <source>
        <dbReference type="ARBA" id="ARBA00022801"/>
    </source>
</evidence>
<dbReference type="PANTHER" id="PTHR42693">
    <property type="entry name" value="ARYLSULFATASE FAMILY MEMBER"/>
    <property type="match status" value="1"/>
</dbReference>
<dbReference type="Pfam" id="PF00884">
    <property type="entry name" value="Sulfatase"/>
    <property type="match status" value="1"/>
</dbReference>
<name>A0ABY1QKV1_9BACT</name>
<dbReference type="InterPro" id="IPR000917">
    <property type="entry name" value="Sulfatase_N"/>
</dbReference>
<keyword evidence="2" id="KW-0479">Metal-binding</keyword>
<dbReference type="PANTHER" id="PTHR42693:SF53">
    <property type="entry name" value="ENDO-4-O-SULFATASE"/>
    <property type="match status" value="1"/>
</dbReference>
<dbReference type="Gene3D" id="3.30.1120.10">
    <property type="match status" value="1"/>
</dbReference>
<dbReference type="PROSITE" id="PS00149">
    <property type="entry name" value="SULFATASE_2"/>
    <property type="match status" value="1"/>
</dbReference>
<dbReference type="InterPro" id="IPR017850">
    <property type="entry name" value="Alkaline_phosphatase_core_sf"/>
</dbReference>
<feature type="signal peptide" evidence="5">
    <location>
        <begin position="1"/>
        <end position="27"/>
    </location>
</feature>